<feature type="domain" description="HTH marR-type" evidence="1">
    <location>
        <begin position="1"/>
        <end position="158"/>
    </location>
</feature>
<accession>A0A6P0C8U5</accession>
<dbReference type="PROSITE" id="PS50995">
    <property type="entry name" value="HTH_MARR_2"/>
    <property type="match status" value="1"/>
</dbReference>
<dbReference type="GO" id="GO:0003700">
    <property type="term" value="F:DNA-binding transcription factor activity"/>
    <property type="evidence" value="ECO:0007669"/>
    <property type="project" value="InterPro"/>
</dbReference>
<dbReference type="InterPro" id="IPR000835">
    <property type="entry name" value="HTH_MarR-typ"/>
</dbReference>
<evidence type="ECO:0000313" key="3">
    <source>
        <dbReference type="Proteomes" id="UP000468591"/>
    </source>
</evidence>
<name>A0A6P0C8U5_9RHOB</name>
<gene>
    <name evidence="2" type="ORF">GV827_05415</name>
</gene>
<dbReference type="Proteomes" id="UP000468591">
    <property type="component" value="Unassembled WGS sequence"/>
</dbReference>
<dbReference type="Pfam" id="PF01047">
    <property type="entry name" value="MarR"/>
    <property type="match status" value="1"/>
</dbReference>
<organism evidence="2 3">
    <name type="scientific">Sulfitobacter sediminilitoris</name>
    <dbReference type="NCBI Taxonomy" id="2698830"/>
    <lineage>
        <taxon>Bacteria</taxon>
        <taxon>Pseudomonadati</taxon>
        <taxon>Pseudomonadota</taxon>
        <taxon>Alphaproteobacteria</taxon>
        <taxon>Rhodobacterales</taxon>
        <taxon>Roseobacteraceae</taxon>
        <taxon>Sulfitobacter</taxon>
    </lineage>
</organism>
<dbReference type="RefSeq" id="WP_164352665.1">
    <property type="nucleotide sequence ID" value="NZ_JAABNT010000002.1"/>
</dbReference>
<dbReference type="InterPro" id="IPR036390">
    <property type="entry name" value="WH_DNA-bd_sf"/>
</dbReference>
<keyword evidence="3" id="KW-1185">Reference proteome</keyword>
<evidence type="ECO:0000259" key="1">
    <source>
        <dbReference type="PROSITE" id="PS50995"/>
    </source>
</evidence>
<dbReference type="GO" id="GO:0006950">
    <property type="term" value="P:response to stress"/>
    <property type="evidence" value="ECO:0007669"/>
    <property type="project" value="TreeGrafter"/>
</dbReference>
<protein>
    <submittedName>
        <fullName evidence="2">MarR family transcriptional regulator</fullName>
    </submittedName>
</protein>
<reference evidence="2 3" key="1">
    <citation type="submission" date="2020-01" db="EMBL/GenBank/DDBJ databases">
        <title>Sulfitobacter sediminilitoris sp. nov., isolated from a tidal flat.</title>
        <authorList>
            <person name="Park S."/>
            <person name="Yoon J.-H."/>
        </authorList>
    </citation>
    <scope>NUCLEOTIDE SEQUENCE [LARGE SCALE GENOMIC DNA]</scope>
    <source>
        <strain evidence="2 3">JBTF-M27</strain>
    </source>
</reference>
<proteinExistence type="predicted"/>
<dbReference type="PANTHER" id="PTHR33164:SF95">
    <property type="entry name" value="TRANSCRIPTIONAL REGULATOR"/>
    <property type="match status" value="1"/>
</dbReference>
<dbReference type="PRINTS" id="PR00598">
    <property type="entry name" value="HTHMARR"/>
</dbReference>
<dbReference type="InterPro" id="IPR036388">
    <property type="entry name" value="WH-like_DNA-bd_sf"/>
</dbReference>
<dbReference type="Gene3D" id="1.10.10.10">
    <property type="entry name" value="Winged helix-like DNA-binding domain superfamily/Winged helix DNA-binding domain"/>
    <property type="match status" value="1"/>
</dbReference>
<dbReference type="SMART" id="SM00347">
    <property type="entry name" value="HTH_MARR"/>
    <property type="match status" value="1"/>
</dbReference>
<comment type="caution">
    <text evidence="2">The sequence shown here is derived from an EMBL/GenBank/DDBJ whole genome shotgun (WGS) entry which is preliminary data.</text>
</comment>
<dbReference type="AlphaFoldDB" id="A0A6P0C8U5"/>
<sequence>MSRDLKDAFGGRAPLGKHPAAATIEDVITFQLHILVAIGERAGQHWSERMFDLSLNEWRLLALVKARGPCRASDLADLLLMDKSQTSRVIKSLQKKDLIQNMADPTDGRAVVLKISQKGNALYKDVFAEVMNSNERILAALSVEEVEAFEKTLKKLIGHSQDLLEVRLGRKIVR</sequence>
<dbReference type="SUPFAM" id="SSF46785">
    <property type="entry name" value="Winged helix' DNA-binding domain"/>
    <property type="match status" value="1"/>
</dbReference>
<dbReference type="InterPro" id="IPR039422">
    <property type="entry name" value="MarR/SlyA-like"/>
</dbReference>
<dbReference type="EMBL" id="JAABNT010000002">
    <property type="protein sequence ID" value="NEK21840.1"/>
    <property type="molecule type" value="Genomic_DNA"/>
</dbReference>
<dbReference type="PANTHER" id="PTHR33164">
    <property type="entry name" value="TRANSCRIPTIONAL REGULATOR, MARR FAMILY"/>
    <property type="match status" value="1"/>
</dbReference>
<evidence type="ECO:0000313" key="2">
    <source>
        <dbReference type="EMBL" id="NEK21840.1"/>
    </source>
</evidence>